<dbReference type="AlphaFoldDB" id="A0A644WWG0"/>
<name>A0A644WWG0_9ZZZZ</name>
<comment type="caution">
    <text evidence="2">The sequence shown here is derived from an EMBL/GenBank/DDBJ whole genome shotgun (WGS) entry which is preliminary data.</text>
</comment>
<gene>
    <name evidence="2" type="ORF">SDC9_54441</name>
</gene>
<proteinExistence type="predicted"/>
<evidence type="ECO:0008006" key="3">
    <source>
        <dbReference type="Google" id="ProtNLM"/>
    </source>
</evidence>
<organism evidence="2">
    <name type="scientific">bioreactor metagenome</name>
    <dbReference type="NCBI Taxonomy" id="1076179"/>
    <lineage>
        <taxon>unclassified sequences</taxon>
        <taxon>metagenomes</taxon>
        <taxon>ecological metagenomes</taxon>
    </lineage>
</organism>
<protein>
    <recommendedName>
        <fullName evidence="3">Type II secretion system protein GspF domain-containing protein</fullName>
    </recommendedName>
</protein>
<accession>A0A644WWG0</accession>
<keyword evidence="1" id="KW-0812">Transmembrane</keyword>
<feature type="transmembrane region" description="Helical" evidence="1">
    <location>
        <begin position="95"/>
        <end position="116"/>
    </location>
</feature>
<keyword evidence="1" id="KW-1133">Transmembrane helix</keyword>
<keyword evidence="1" id="KW-0472">Membrane</keyword>
<sequence length="299" mass="34206">MNYIFLIYLVVFLLLTMAIFLITGLNEGIAAERRHEKKAGAMRIKKQSVFSKLAHLEQKRRLLVSQAKLPRPIYWLLTCFGALCGAVIGKLFFSITFFAVTIGILGALSPLLFLSFKLTSTQSQRMEKLHASMLILSNSYIVTEDFLQSVQDNIDVLEYPDPFRDFLAYVSLIDSNIKTGLRRMENQVDNPYFTQWINVLIMAQDDRSLKYVTMSVVDAMNDVRQAQRESDTAMYSIWREYLTVLSLIFSAPLIFRVLMKNAYTVLVTTLPGQLLLVLLLTTVVFSLVKAYRLNKPLLM</sequence>
<feature type="transmembrane region" description="Helical" evidence="1">
    <location>
        <begin position="241"/>
        <end position="258"/>
    </location>
</feature>
<feature type="transmembrane region" description="Helical" evidence="1">
    <location>
        <begin position="6"/>
        <end position="25"/>
    </location>
</feature>
<evidence type="ECO:0000256" key="1">
    <source>
        <dbReference type="SAM" id="Phobius"/>
    </source>
</evidence>
<feature type="transmembrane region" description="Helical" evidence="1">
    <location>
        <begin position="69"/>
        <end position="89"/>
    </location>
</feature>
<dbReference type="EMBL" id="VSSQ01001415">
    <property type="protein sequence ID" value="MPM08129.1"/>
    <property type="molecule type" value="Genomic_DNA"/>
</dbReference>
<reference evidence="2" key="1">
    <citation type="submission" date="2019-08" db="EMBL/GenBank/DDBJ databases">
        <authorList>
            <person name="Kucharzyk K."/>
            <person name="Murdoch R.W."/>
            <person name="Higgins S."/>
            <person name="Loffler F."/>
        </authorList>
    </citation>
    <scope>NUCLEOTIDE SEQUENCE</scope>
</reference>
<feature type="transmembrane region" description="Helical" evidence="1">
    <location>
        <begin position="270"/>
        <end position="291"/>
    </location>
</feature>
<evidence type="ECO:0000313" key="2">
    <source>
        <dbReference type="EMBL" id="MPM08129.1"/>
    </source>
</evidence>